<protein>
    <submittedName>
        <fullName evidence="2">Secreted protein</fullName>
    </submittedName>
</protein>
<accession>A0A1I8ASZ1</accession>
<proteinExistence type="predicted"/>
<reference evidence="2" key="1">
    <citation type="submission" date="2016-11" db="UniProtKB">
        <authorList>
            <consortium name="WormBaseParasite"/>
        </authorList>
    </citation>
    <scope>IDENTIFICATION</scope>
</reference>
<evidence type="ECO:0000313" key="1">
    <source>
        <dbReference type="Proteomes" id="UP000095287"/>
    </source>
</evidence>
<organism evidence="1 2">
    <name type="scientific">Steinernema glaseri</name>
    <dbReference type="NCBI Taxonomy" id="37863"/>
    <lineage>
        <taxon>Eukaryota</taxon>
        <taxon>Metazoa</taxon>
        <taxon>Ecdysozoa</taxon>
        <taxon>Nematoda</taxon>
        <taxon>Chromadorea</taxon>
        <taxon>Rhabditida</taxon>
        <taxon>Tylenchina</taxon>
        <taxon>Panagrolaimomorpha</taxon>
        <taxon>Strongyloidoidea</taxon>
        <taxon>Steinernematidae</taxon>
        <taxon>Steinernema</taxon>
    </lineage>
</organism>
<sequence length="80" mass="8802">MSSLIRLRRFLHISLIEPTSRLPDSIVALCHRTFISFLHTSARGLPSQVANLMSVFIVAGRVFSILPSIDASPSLARLLS</sequence>
<evidence type="ECO:0000313" key="2">
    <source>
        <dbReference type="WBParaSite" id="L893_g8748.t1"/>
    </source>
</evidence>
<dbReference type="Proteomes" id="UP000095287">
    <property type="component" value="Unplaced"/>
</dbReference>
<name>A0A1I8ASZ1_9BILA</name>
<keyword evidence="1" id="KW-1185">Reference proteome</keyword>
<dbReference type="AlphaFoldDB" id="A0A1I8ASZ1"/>
<dbReference type="WBParaSite" id="L893_g8748.t1">
    <property type="protein sequence ID" value="L893_g8748.t1"/>
    <property type="gene ID" value="L893_g8748"/>
</dbReference>